<feature type="region of interest" description="Disordered" evidence="6">
    <location>
        <begin position="214"/>
        <end position="275"/>
    </location>
</feature>
<protein>
    <recommendedName>
        <fullName evidence="7">AP2/ERF domain-containing protein</fullName>
    </recommendedName>
</protein>
<evidence type="ECO:0000313" key="9">
    <source>
        <dbReference type="Proteomes" id="UP000825729"/>
    </source>
</evidence>
<evidence type="ECO:0000256" key="4">
    <source>
        <dbReference type="ARBA" id="ARBA00023163"/>
    </source>
</evidence>
<evidence type="ECO:0000256" key="3">
    <source>
        <dbReference type="ARBA" id="ARBA00023125"/>
    </source>
</evidence>
<gene>
    <name evidence="8" type="ORF">H6P81_005083</name>
</gene>
<evidence type="ECO:0000256" key="5">
    <source>
        <dbReference type="ARBA" id="ARBA00023242"/>
    </source>
</evidence>
<organism evidence="8 9">
    <name type="scientific">Aristolochia fimbriata</name>
    <name type="common">White veined hardy Dutchman's pipe vine</name>
    <dbReference type="NCBI Taxonomy" id="158543"/>
    <lineage>
        <taxon>Eukaryota</taxon>
        <taxon>Viridiplantae</taxon>
        <taxon>Streptophyta</taxon>
        <taxon>Embryophyta</taxon>
        <taxon>Tracheophyta</taxon>
        <taxon>Spermatophyta</taxon>
        <taxon>Magnoliopsida</taxon>
        <taxon>Magnoliidae</taxon>
        <taxon>Piperales</taxon>
        <taxon>Aristolochiaceae</taxon>
        <taxon>Aristolochia</taxon>
    </lineage>
</organism>
<dbReference type="Proteomes" id="UP000825729">
    <property type="component" value="Unassembled WGS sequence"/>
</dbReference>
<dbReference type="InterPro" id="IPR001471">
    <property type="entry name" value="AP2/ERF_dom"/>
</dbReference>
<accession>A0AAV7EUI1</accession>
<dbReference type="GO" id="GO:0005634">
    <property type="term" value="C:nucleus"/>
    <property type="evidence" value="ECO:0007669"/>
    <property type="project" value="UniProtKB-SubCell"/>
</dbReference>
<reference evidence="8 9" key="1">
    <citation type="submission" date="2021-07" db="EMBL/GenBank/DDBJ databases">
        <title>The Aristolochia fimbriata genome: insights into angiosperm evolution, floral development and chemical biosynthesis.</title>
        <authorList>
            <person name="Jiao Y."/>
        </authorList>
    </citation>
    <scope>NUCLEOTIDE SEQUENCE [LARGE SCALE GENOMIC DNA]</scope>
    <source>
        <strain evidence="8">IBCAS-2021</strain>
        <tissue evidence="8">Leaf</tissue>
    </source>
</reference>
<evidence type="ECO:0000256" key="6">
    <source>
        <dbReference type="SAM" id="MobiDB-lite"/>
    </source>
</evidence>
<feature type="domain" description="AP2/ERF" evidence="7">
    <location>
        <begin position="149"/>
        <end position="207"/>
    </location>
</feature>
<dbReference type="GO" id="GO:0003700">
    <property type="term" value="F:DNA-binding transcription factor activity"/>
    <property type="evidence" value="ECO:0007669"/>
    <property type="project" value="InterPro"/>
</dbReference>
<evidence type="ECO:0000256" key="2">
    <source>
        <dbReference type="ARBA" id="ARBA00023015"/>
    </source>
</evidence>
<dbReference type="InterPro" id="IPR036955">
    <property type="entry name" value="AP2/ERF_dom_sf"/>
</dbReference>
<dbReference type="PANTHER" id="PTHR31190">
    <property type="entry name" value="DNA-BINDING DOMAIN"/>
    <property type="match status" value="1"/>
</dbReference>
<dbReference type="PROSITE" id="PS51032">
    <property type="entry name" value="AP2_ERF"/>
    <property type="match status" value="1"/>
</dbReference>
<keyword evidence="3" id="KW-0238">DNA-binding</keyword>
<dbReference type="InterPro" id="IPR016177">
    <property type="entry name" value="DNA-bd_dom_sf"/>
</dbReference>
<dbReference type="Gene3D" id="3.30.730.10">
    <property type="entry name" value="AP2/ERF domain"/>
    <property type="match status" value="1"/>
</dbReference>
<keyword evidence="5" id="KW-0539">Nucleus</keyword>
<keyword evidence="9" id="KW-1185">Reference proteome</keyword>
<dbReference type="Pfam" id="PF00847">
    <property type="entry name" value="AP2"/>
    <property type="match status" value="1"/>
</dbReference>
<comment type="caution">
    <text evidence="8">The sequence shown here is derived from an EMBL/GenBank/DDBJ whole genome shotgun (WGS) entry which is preliminary data.</text>
</comment>
<keyword evidence="4" id="KW-0804">Transcription</keyword>
<dbReference type="PRINTS" id="PR00367">
    <property type="entry name" value="ETHRSPELEMNT"/>
</dbReference>
<dbReference type="SMART" id="SM00380">
    <property type="entry name" value="AP2"/>
    <property type="match status" value="1"/>
</dbReference>
<dbReference type="CDD" id="cd00018">
    <property type="entry name" value="AP2"/>
    <property type="match status" value="1"/>
</dbReference>
<evidence type="ECO:0000313" key="8">
    <source>
        <dbReference type="EMBL" id="KAG9452179.1"/>
    </source>
</evidence>
<proteinExistence type="predicted"/>
<dbReference type="SUPFAM" id="SSF54171">
    <property type="entry name" value="DNA-binding domain"/>
    <property type="match status" value="1"/>
</dbReference>
<sequence length="275" mass="29993">MNGWCDESDYQVLESIRQHLLEDSEQLMSFPPMNPAFLSRSGFGNGSSSSSSLSSLYPCLTENWGQLPLKEDDSEDMVLYGVLNDAVSAGWVPSLSSLPSSPESTETVTRPPFIMSVKPEPLDYPVLKVESAAPVAARTQAAAQEKGKHYRGVRRRPWGKFAAEIRDPAKNGARVWLGTFETAEDAAMAYDRAAFRMRGSRALLNFPLRIGSASQAPTPVASKRASPEPQSSGSPKRRRKAVEPARPAQTDMGFSNRPEMFPVGSLPCGEQLLVS</sequence>
<dbReference type="FunFam" id="3.30.730.10:FF:000001">
    <property type="entry name" value="Ethylene-responsive transcription factor 2"/>
    <property type="match status" value="1"/>
</dbReference>
<evidence type="ECO:0000259" key="7">
    <source>
        <dbReference type="PROSITE" id="PS51032"/>
    </source>
</evidence>
<evidence type="ECO:0000256" key="1">
    <source>
        <dbReference type="ARBA" id="ARBA00004123"/>
    </source>
</evidence>
<dbReference type="PANTHER" id="PTHR31190:SF287">
    <property type="entry name" value="DEVELOPMENT RELATED ERF PROTEIN"/>
    <property type="match status" value="1"/>
</dbReference>
<keyword evidence="2" id="KW-0805">Transcription regulation</keyword>
<dbReference type="GO" id="GO:0009873">
    <property type="term" value="P:ethylene-activated signaling pathway"/>
    <property type="evidence" value="ECO:0007669"/>
    <property type="project" value="InterPro"/>
</dbReference>
<name>A0AAV7EUI1_ARIFI</name>
<dbReference type="EMBL" id="JAINDJ010000003">
    <property type="protein sequence ID" value="KAG9452179.1"/>
    <property type="molecule type" value="Genomic_DNA"/>
</dbReference>
<dbReference type="GO" id="GO:0003677">
    <property type="term" value="F:DNA binding"/>
    <property type="evidence" value="ECO:0007669"/>
    <property type="project" value="UniProtKB-KW"/>
</dbReference>
<dbReference type="AlphaFoldDB" id="A0AAV7EUI1"/>
<comment type="subcellular location">
    <subcellularLocation>
        <location evidence="1">Nucleus</location>
    </subcellularLocation>
</comment>
<dbReference type="InterPro" id="IPR044808">
    <property type="entry name" value="ERF_plant"/>
</dbReference>